<feature type="compositionally biased region" description="Low complexity" evidence="9">
    <location>
        <begin position="49"/>
        <end position="71"/>
    </location>
</feature>
<evidence type="ECO:0000256" key="3">
    <source>
        <dbReference type="ARBA" id="ARBA00022448"/>
    </source>
</evidence>
<dbReference type="Pfam" id="PF01769">
    <property type="entry name" value="MgtE"/>
    <property type="match status" value="4"/>
</dbReference>
<evidence type="ECO:0000256" key="7">
    <source>
        <dbReference type="ARBA" id="ARBA00023065"/>
    </source>
</evidence>
<feature type="transmembrane region" description="Helical" evidence="10">
    <location>
        <begin position="766"/>
        <end position="783"/>
    </location>
</feature>
<keyword evidence="12" id="KW-1185">Reference proteome</keyword>
<dbReference type="KEGG" id="dci:103512173"/>
<keyword evidence="8 10" id="KW-0472">Membrane</keyword>
<feature type="transmembrane region" description="Helical" evidence="10">
    <location>
        <begin position="171"/>
        <end position="202"/>
    </location>
</feature>
<evidence type="ECO:0000313" key="12">
    <source>
        <dbReference type="Proteomes" id="UP000079169"/>
    </source>
</evidence>
<gene>
    <name evidence="13" type="primary">LOC103512173</name>
</gene>
<feature type="domain" description="SLC41A/MgtE integral membrane" evidence="11">
    <location>
        <begin position="657"/>
        <end position="759"/>
    </location>
</feature>
<feature type="transmembrane region" description="Helical" evidence="10">
    <location>
        <begin position="521"/>
        <end position="545"/>
    </location>
</feature>
<feature type="transmembrane region" description="Helical" evidence="10">
    <location>
        <begin position="710"/>
        <end position="729"/>
    </location>
</feature>
<feature type="transmembrane region" description="Helical" evidence="10">
    <location>
        <begin position="741"/>
        <end position="760"/>
    </location>
</feature>
<feature type="transmembrane region" description="Helical" evidence="10">
    <location>
        <begin position="557"/>
        <end position="581"/>
    </location>
</feature>
<dbReference type="GeneID" id="103512173"/>
<dbReference type="STRING" id="121845.A0A3Q0J483"/>
<dbReference type="PANTHER" id="PTHR16228">
    <property type="entry name" value="DIVALENT CATION TRANSPORTER SOLUTE CARRIER FAMILY 41"/>
    <property type="match status" value="1"/>
</dbReference>
<evidence type="ECO:0000256" key="8">
    <source>
        <dbReference type="ARBA" id="ARBA00023136"/>
    </source>
</evidence>
<feature type="domain" description="SLC41A/MgtE integral membrane" evidence="11">
    <location>
        <begin position="495"/>
        <end position="575"/>
    </location>
</feature>
<feature type="region of interest" description="Disordered" evidence="9">
    <location>
        <begin position="48"/>
        <end position="85"/>
    </location>
</feature>
<sequence length="796" mass="85764">MSEQILMVWQKIFRSDESKFVDDVSVYKSILEDEDADKLDEEAPAQGTLVPVHNNNNSLPNNNNISVNVENGTAGAGSNQVEPPKKRTVKNDTYFSIASQVVFPYMVAGVGMVFAGLYLHNVQDTPVYHGVSEIMILVPALLGLKGNLDMTLASRLSTQSNLGNMDEPRKAIYIILGNLALVQCQSLVVGFMSASGAIMVILLVRQEFIFSHNILLLASSLCTAAIASSLLGFVTCFVAVSSRMIGINPDNIATPISATLGDLVSLTLLSNIASLLYNPDGFVTCFVAVSSRMIGINPDNIATPISATLGDLVSLTLLSNIASLLYNPDVVDDVSVYKSILEDEDADKLDEEHPAQGTLVPVHNNNNSLPNNNNISVNVENGTAGAGSNQNGTAGAGSNQVEPPKKRTVKNDTYFSIASQVVFPYMVAGVGMVFAGLYLHNVQLLILLYLAPIFTHIAWLKKINPDNAIIPVLTALGDLLGIILFLFQCQSLVVGFMSASGAIMVILLVRQEFIFSHNILLLASSLCTAAIASSLLGFVTCFVAVSSRMIGINPDNIATPISATLGDLVSLTLLSNIASLLYNPDDIPQMEQVCICLVIFFLILLPIWFTLAYRNKYTQSVLYHGWFPVLIAMGISSVGGLIFDQMVKNYNTLAMFQPLINGVGGNLVSIQSSRISTSLHIEADLGTLPPKRKIVPSVCTTFCGKTNDALAARVLLTLLVFGQLSFLYVLGCIQADSHARLNVYFVVAYITASIIQVLALNRCVRYILPNCLLFCLAAALLVIEKGKFDDMQTKAA</sequence>
<dbReference type="InterPro" id="IPR036739">
    <property type="entry name" value="SLC41_membr_dom_sf"/>
</dbReference>
<evidence type="ECO:0000256" key="5">
    <source>
        <dbReference type="ARBA" id="ARBA00022842"/>
    </source>
</evidence>
<dbReference type="InterPro" id="IPR045349">
    <property type="entry name" value="SLC41A1-3"/>
</dbReference>
<feature type="transmembrane region" description="Helical" evidence="10">
    <location>
        <begin position="593"/>
        <end position="613"/>
    </location>
</feature>
<evidence type="ECO:0000313" key="13">
    <source>
        <dbReference type="RefSeq" id="XP_026681535.1"/>
    </source>
</evidence>
<feature type="transmembrane region" description="Helical" evidence="10">
    <location>
        <begin position="467"/>
        <end position="486"/>
    </location>
</feature>
<keyword evidence="7" id="KW-0406">Ion transport</keyword>
<feature type="transmembrane region" description="Helical" evidence="10">
    <location>
        <begin position="625"/>
        <end position="643"/>
    </location>
</feature>
<keyword evidence="4 10" id="KW-0812">Transmembrane</keyword>
<reference evidence="13" key="1">
    <citation type="submission" date="2025-08" db="UniProtKB">
        <authorList>
            <consortium name="RefSeq"/>
        </authorList>
    </citation>
    <scope>IDENTIFICATION</scope>
</reference>
<evidence type="ECO:0000259" key="11">
    <source>
        <dbReference type="Pfam" id="PF01769"/>
    </source>
</evidence>
<feature type="transmembrane region" description="Helical" evidence="10">
    <location>
        <begin position="126"/>
        <end position="144"/>
    </location>
</feature>
<dbReference type="RefSeq" id="XP_026681535.1">
    <property type="nucleotide sequence ID" value="XM_026825734.1"/>
</dbReference>
<keyword evidence="6 10" id="KW-1133">Transmembrane helix</keyword>
<feature type="transmembrane region" description="Helical" evidence="10">
    <location>
        <begin position="214"/>
        <end position="240"/>
    </location>
</feature>
<comment type="subcellular location">
    <subcellularLocation>
        <location evidence="1">Membrane</location>
        <topology evidence="1">Multi-pass membrane protein</topology>
    </subcellularLocation>
</comment>
<dbReference type="GO" id="GO:0005886">
    <property type="term" value="C:plasma membrane"/>
    <property type="evidence" value="ECO:0007669"/>
    <property type="project" value="TreeGrafter"/>
</dbReference>
<keyword evidence="3" id="KW-0813">Transport</keyword>
<evidence type="ECO:0000256" key="9">
    <source>
        <dbReference type="SAM" id="MobiDB-lite"/>
    </source>
</evidence>
<organism evidence="12 13">
    <name type="scientific">Diaphorina citri</name>
    <name type="common">Asian citrus psyllid</name>
    <dbReference type="NCBI Taxonomy" id="121845"/>
    <lineage>
        <taxon>Eukaryota</taxon>
        <taxon>Metazoa</taxon>
        <taxon>Ecdysozoa</taxon>
        <taxon>Arthropoda</taxon>
        <taxon>Hexapoda</taxon>
        <taxon>Insecta</taxon>
        <taxon>Pterygota</taxon>
        <taxon>Neoptera</taxon>
        <taxon>Paraneoptera</taxon>
        <taxon>Hemiptera</taxon>
        <taxon>Sternorrhyncha</taxon>
        <taxon>Psylloidea</taxon>
        <taxon>Psyllidae</taxon>
        <taxon>Diaphorininae</taxon>
        <taxon>Diaphorina</taxon>
    </lineage>
</organism>
<feature type="domain" description="SLC41A/MgtE integral membrane" evidence="11">
    <location>
        <begin position="138"/>
        <end position="270"/>
    </location>
</feature>
<dbReference type="GO" id="GO:0008324">
    <property type="term" value="F:monoatomic cation transmembrane transporter activity"/>
    <property type="evidence" value="ECO:0007669"/>
    <property type="project" value="InterPro"/>
</dbReference>
<comment type="similarity">
    <text evidence="2">Belongs to the SLC41A transporter family.</text>
</comment>
<feature type="domain" description="SLC41A/MgtE integral membrane" evidence="11">
    <location>
        <begin position="428"/>
        <end position="486"/>
    </location>
</feature>
<evidence type="ECO:0000256" key="2">
    <source>
        <dbReference type="ARBA" id="ARBA00009749"/>
    </source>
</evidence>
<evidence type="ECO:0000256" key="6">
    <source>
        <dbReference type="ARBA" id="ARBA00022989"/>
    </source>
</evidence>
<dbReference type="InterPro" id="IPR006667">
    <property type="entry name" value="SLC41_membr_dom"/>
</dbReference>
<feature type="compositionally biased region" description="Polar residues" evidence="9">
    <location>
        <begin position="386"/>
        <end position="401"/>
    </location>
</feature>
<proteinExistence type="inferred from homology"/>
<dbReference type="Gene3D" id="1.10.357.20">
    <property type="entry name" value="SLC41 divalent cation transporters, integral membrane domain"/>
    <property type="match status" value="5"/>
</dbReference>
<feature type="transmembrane region" description="Helical" evidence="10">
    <location>
        <begin position="492"/>
        <end position="509"/>
    </location>
</feature>
<dbReference type="AlphaFoldDB" id="A0A3Q0J483"/>
<dbReference type="SUPFAM" id="SSF161093">
    <property type="entry name" value="MgtE membrane domain-like"/>
    <property type="match status" value="5"/>
</dbReference>
<evidence type="ECO:0000256" key="1">
    <source>
        <dbReference type="ARBA" id="ARBA00004141"/>
    </source>
</evidence>
<feature type="transmembrane region" description="Helical" evidence="10">
    <location>
        <begin position="442"/>
        <end position="460"/>
    </location>
</feature>
<protein>
    <submittedName>
        <fullName evidence="13">Solute carrier family 41 member 1</fullName>
    </submittedName>
</protein>
<evidence type="ECO:0000256" key="10">
    <source>
        <dbReference type="SAM" id="Phobius"/>
    </source>
</evidence>
<dbReference type="FunFam" id="1.10.357.20:FF:000001">
    <property type="entry name" value="Solute carrier family 41 member 2"/>
    <property type="match status" value="1"/>
</dbReference>
<feature type="region of interest" description="Disordered" evidence="9">
    <location>
        <begin position="380"/>
        <end position="405"/>
    </location>
</feature>
<evidence type="ECO:0000256" key="4">
    <source>
        <dbReference type="ARBA" id="ARBA00022692"/>
    </source>
</evidence>
<accession>A0A3Q0J483</accession>
<feature type="transmembrane region" description="Helical" evidence="10">
    <location>
        <begin position="414"/>
        <end position="436"/>
    </location>
</feature>
<name>A0A3Q0J483_DIACI</name>
<dbReference type="PANTHER" id="PTHR16228:SF7">
    <property type="entry name" value="SLC41A_MGTE INTEGRAL MEMBRANE DOMAIN-CONTAINING PROTEIN"/>
    <property type="match status" value="1"/>
</dbReference>
<dbReference type="PaxDb" id="121845-A0A3Q0J483"/>
<feature type="transmembrane region" description="Helical" evidence="10">
    <location>
        <begin position="94"/>
        <end position="120"/>
    </location>
</feature>
<dbReference type="Proteomes" id="UP000079169">
    <property type="component" value="Unplaced"/>
</dbReference>
<keyword evidence="5" id="KW-0460">Magnesium</keyword>